<dbReference type="Proteomes" id="UP001432322">
    <property type="component" value="Unassembled WGS sequence"/>
</dbReference>
<dbReference type="GO" id="GO:0005506">
    <property type="term" value="F:iron ion binding"/>
    <property type="evidence" value="ECO:0007669"/>
    <property type="project" value="InterPro"/>
</dbReference>
<evidence type="ECO:0000256" key="4">
    <source>
        <dbReference type="ARBA" id="ARBA00022723"/>
    </source>
</evidence>
<comment type="cofactor">
    <cofactor evidence="1">
        <name>heme</name>
        <dbReference type="ChEBI" id="CHEBI:30413"/>
    </cofactor>
</comment>
<dbReference type="PANTHER" id="PTHR24291">
    <property type="entry name" value="CYTOCHROME P450 FAMILY 4"/>
    <property type="match status" value="1"/>
</dbReference>
<evidence type="ECO:0000256" key="1">
    <source>
        <dbReference type="ARBA" id="ARBA00001971"/>
    </source>
</evidence>
<dbReference type="AlphaFoldDB" id="A0AAV5VU54"/>
<dbReference type="InterPro" id="IPR036396">
    <property type="entry name" value="Cyt_P450_sf"/>
</dbReference>
<feature type="non-terminal residue" evidence="8">
    <location>
        <position position="252"/>
    </location>
</feature>
<comment type="similarity">
    <text evidence="2">Belongs to the cytochrome P450 family.</text>
</comment>
<dbReference type="SUPFAM" id="SSF48264">
    <property type="entry name" value="Cytochrome P450"/>
    <property type="match status" value="1"/>
</dbReference>
<reference evidence="8" key="1">
    <citation type="submission" date="2023-10" db="EMBL/GenBank/DDBJ databases">
        <title>Genome assembly of Pristionchus species.</title>
        <authorList>
            <person name="Yoshida K."/>
            <person name="Sommer R.J."/>
        </authorList>
    </citation>
    <scope>NUCLEOTIDE SEQUENCE</scope>
    <source>
        <strain evidence="8">RS5133</strain>
    </source>
</reference>
<gene>
    <name evidence="8" type="ORF">PFISCL1PPCAC_13226</name>
</gene>
<evidence type="ECO:0000256" key="5">
    <source>
        <dbReference type="ARBA" id="ARBA00023002"/>
    </source>
</evidence>
<dbReference type="Pfam" id="PF00067">
    <property type="entry name" value="p450"/>
    <property type="match status" value="1"/>
</dbReference>
<dbReference type="GO" id="GO:0004497">
    <property type="term" value="F:monooxygenase activity"/>
    <property type="evidence" value="ECO:0007669"/>
    <property type="project" value="UniProtKB-KW"/>
</dbReference>
<evidence type="ECO:0008006" key="10">
    <source>
        <dbReference type="Google" id="ProtNLM"/>
    </source>
</evidence>
<dbReference type="InterPro" id="IPR002402">
    <property type="entry name" value="Cyt_P450_E_grp-II"/>
</dbReference>
<dbReference type="GO" id="GO:0020037">
    <property type="term" value="F:heme binding"/>
    <property type="evidence" value="ECO:0007669"/>
    <property type="project" value="InterPro"/>
</dbReference>
<dbReference type="EMBL" id="BTSY01000004">
    <property type="protein sequence ID" value="GMT21929.1"/>
    <property type="molecule type" value="Genomic_DNA"/>
</dbReference>
<feature type="non-terminal residue" evidence="8">
    <location>
        <position position="1"/>
    </location>
</feature>
<keyword evidence="6" id="KW-0408">Iron</keyword>
<organism evidence="8 9">
    <name type="scientific">Pristionchus fissidentatus</name>
    <dbReference type="NCBI Taxonomy" id="1538716"/>
    <lineage>
        <taxon>Eukaryota</taxon>
        <taxon>Metazoa</taxon>
        <taxon>Ecdysozoa</taxon>
        <taxon>Nematoda</taxon>
        <taxon>Chromadorea</taxon>
        <taxon>Rhabditida</taxon>
        <taxon>Rhabditina</taxon>
        <taxon>Diplogasteromorpha</taxon>
        <taxon>Diplogasteroidea</taxon>
        <taxon>Neodiplogasteridae</taxon>
        <taxon>Pristionchus</taxon>
    </lineage>
</organism>
<keyword evidence="3" id="KW-0349">Heme</keyword>
<keyword evidence="5" id="KW-0560">Oxidoreductase</keyword>
<sequence length="252" mass="29021">SDLSFQLEAMLRESLARNPKRVGILNLWMGPVPIVFLFRARHVKVLLESSSLISKPTWYDRISEWIGLGLLTSTGDKWHSRRKLITPTFHFNVLKGYCEVFVAQGRVFVDQLESVADSGREVDLFPFIKRCALDIICETAMGTQLNTQTGGSTEYCDAVTRISAIIFESFLFPWLWFTPTWYATGKGFEFDRLVRMTQSFTMKVIHERRRNMEEDGLFDDVSGIDESKSKKNVFIDMLLLRQRANALTDEDI</sequence>
<evidence type="ECO:0000256" key="3">
    <source>
        <dbReference type="ARBA" id="ARBA00022617"/>
    </source>
</evidence>
<keyword evidence="9" id="KW-1185">Reference proteome</keyword>
<keyword evidence="4" id="KW-0479">Metal-binding</keyword>
<dbReference type="GO" id="GO:0016705">
    <property type="term" value="F:oxidoreductase activity, acting on paired donors, with incorporation or reduction of molecular oxygen"/>
    <property type="evidence" value="ECO:0007669"/>
    <property type="project" value="InterPro"/>
</dbReference>
<accession>A0AAV5VU54</accession>
<name>A0AAV5VU54_9BILA</name>
<evidence type="ECO:0000256" key="6">
    <source>
        <dbReference type="ARBA" id="ARBA00023004"/>
    </source>
</evidence>
<dbReference type="Gene3D" id="1.10.630.10">
    <property type="entry name" value="Cytochrome P450"/>
    <property type="match status" value="1"/>
</dbReference>
<dbReference type="PANTHER" id="PTHR24291:SF146">
    <property type="entry name" value="CYTOCHROME P450"/>
    <property type="match status" value="1"/>
</dbReference>
<evidence type="ECO:0000256" key="2">
    <source>
        <dbReference type="ARBA" id="ARBA00010617"/>
    </source>
</evidence>
<dbReference type="InterPro" id="IPR050196">
    <property type="entry name" value="Cytochrome_P450_Monoox"/>
</dbReference>
<comment type="caution">
    <text evidence="8">The sequence shown here is derived from an EMBL/GenBank/DDBJ whole genome shotgun (WGS) entry which is preliminary data.</text>
</comment>
<proteinExistence type="inferred from homology"/>
<dbReference type="PRINTS" id="PR00464">
    <property type="entry name" value="EP450II"/>
</dbReference>
<evidence type="ECO:0000313" key="9">
    <source>
        <dbReference type="Proteomes" id="UP001432322"/>
    </source>
</evidence>
<dbReference type="InterPro" id="IPR001128">
    <property type="entry name" value="Cyt_P450"/>
</dbReference>
<evidence type="ECO:0000313" key="8">
    <source>
        <dbReference type="EMBL" id="GMT21929.1"/>
    </source>
</evidence>
<protein>
    <recommendedName>
        <fullName evidence="10">Cytochrome P450</fullName>
    </recommendedName>
</protein>
<keyword evidence="7" id="KW-0503">Monooxygenase</keyword>
<evidence type="ECO:0000256" key="7">
    <source>
        <dbReference type="ARBA" id="ARBA00023033"/>
    </source>
</evidence>